<reference evidence="2" key="1">
    <citation type="submission" date="2016-12" db="EMBL/GenBank/DDBJ databases">
        <title>The genomes of Aspergillus section Nigri reveals drivers in fungal speciation.</title>
        <authorList>
            <consortium name="DOE Joint Genome Institute"/>
            <person name="Vesth T.C."/>
            <person name="Nybo J."/>
            <person name="Theobald S."/>
            <person name="Brandl J."/>
            <person name="Frisvad J.C."/>
            <person name="Nielsen K.F."/>
            <person name="Lyhne E.K."/>
            <person name="Kogle M.E."/>
            <person name="Kuo A."/>
            <person name="Riley R."/>
            <person name="Clum A."/>
            <person name="Nolan M."/>
            <person name="Lipzen A."/>
            <person name="Salamov A."/>
            <person name="Henrissat B."/>
            <person name="Wiebenga A."/>
            <person name="De Vries R.P."/>
            <person name="Grigoriev I.V."/>
            <person name="Mortensen U.H."/>
            <person name="Andersen M.R."/>
            <person name="Baker S.E."/>
        </authorList>
    </citation>
    <scope>NUCLEOTIDE SEQUENCE [LARGE SCALE GENOMIC DNA]</scope>
    <source>
        <strain evidence="2">CBS 115656</strain>
    </source>
</reference>
<name>A0A318Y929_ASPNB</name>
<evidence type="ECO:0000313" key="2">
    <source>
        <dbReference type="EMBL" id="PYH29180.1"/>
    </source>
</evidence>
<proteinExistence type="predicted"/>
<protein>
    <submittedName>
        <fullName evidence="2">Uncharacterized protein</fullName>
    </submittedName>
</protein>
<evidence type="ECO:0000256" key="1">
    <source>
        <dbReference type="SAM" id="Phobius"/>
    </source>
</evidence>
<evidence type="ECO:0000313" key="3">
    <source>
        <dbReference type="Proteomes" id="UP000247647"/>
    </source>
</evidence>
<keyword evidence="1" id="KW-0812">Transmembrane</keyword>
<keyword evidence="3" id="KW-1185">Reference proteome</keyword>
<dbReference type="Proteomes" id="UP000247647">
    <property type="component" value="Unassembled WGS sequence"/>
</dbReference>
<keyword evidence="1" id="KW-0472">Membrane</keyword>
<gene>
    <name evidence="2" type="ORF">BO87DRAFT_197139</name>
</gene>
<dbReference type="RefSeq" id="XP_025474658.1">
    <property type="nucleotide sequence ID" value="XM_025618515.1"/>
</dbReference>
<dbReference type="AlphaFoldDB" id="A0A318Y929"/>
<organism evidence="2 3">
    <name type="scientific">Aspergillus neoniger (strain CBS 115656)</name>
    <dbReference type="NCBI Taxonomy" id="1448310"/>
    <lineage>
        <taxon>Eukaryota</taxon>
        <taxon>Fungi</taxon>
        <taxon>Dikarya</taxon>
        <taxon>Ascomycota</taxon>
        <taxon>Pezizomycotina</taxon>
        <taxon>Eurotiomycetes</taxon>
        <taxon>Eurotiomycetidae</taxon>
        <taxon>Eurotiales</taxon>
        <taxon>Aspergillaceae</taxon>
        <taxon>Aspergillus</taxon>
        <taxon>Aspergillus subgen. Circumdati</taxon>
    </lineage>
</organism>
<dbReference type="GeneID" id="37120971"/>
<accession>A0A318Y929</accession>
<sequence>MLTRLLLSPKALKIGTTYTQGFFLCPRKSKFNDCAFLGVDELKMGNHFLDRRAISRICPFMLSYATVYLFLSTPTALGHFSVLLVLA</sequence>
<feature type="transmembrane region" description="Helical" evidence="1">
    <location>
        <begin position="61"/>
        <end position="86"/>
    </location>
</feature>
<keyword evidence="1" id="KW-1133">Transmembrane helix</keyword>
<dbReference type="EMBL" id="KZ821497">
    <property type="protein sequence ID" value="PYH29180.1"/>
    <property type="molecule type" value="Genomic_DNA"/>
</dbReference>